<dbReference type="SUPFAM" id="SSF49899">
    <property type="entry name" value="Concanavalin A-like lectins/glucanases"/>
    <property type="match status" value="1"/>
</dbReference>
<organism evidence="2 3">
    <name type="scientific">Haloferax larsenii</name>
    <dbReference type="NCBI Taxonomy" id="302484"/>
    <lineage>
        <taxon>Archaea</taxon>
        <taxon>Methanobacteriati</taxon>
        <taxon>Methanobacteriota</taxon>
        <taxon>Stenosarchaea group</taxon>
        <taxon>Halobacteria</taxon>
        <taxon>Halobacteriales</taxon>
        <taxon>Haloferacaceae</taxon>
        <taxon>Haloferax</taxon>
    </lineage>
</organism>
<keyword evidence="2" id="KW-0430">Lectin</keyword>
<proteinExistence type="predicted"/>
<feature type="region of interest" description="Disordered" evidence="1">
    <location>
        <begin position="163"/>
        <end position="184"/>
    </location>
</feature>
<accession>A0A1H7TAV7</accession>
<reference evidence="2 3" key="1">
    <citation type="submission" date="2016-10" db="EMBL/GenBank/DDBJ databases">
        <authorList>
            <person name="de Groot N.N."/>
        </authorList>
    </citation>
    <scope>NUCLEOTIDE SEQUENCE [LARGE SCALE GENOMIC DNA]</scope>
    <source>
        <strain evidence="2 3">CDM_5</strain>
    </source>
</reference>
<dbReference type="AlphaFoldDB" id="A0A1H7TAV7"/>
<dbReference type="Proteomes" id="UP000183894">
    <property type="component" value="Unassembled WGS sequence"/>
</dbReference>
<dbReference type="RefSeq" id="WP_074795819.1">
    <property type="nucleotide sequence ID" value="NZ_FOAD01000008.1"/>
</dbReference>
<dbReference type="InterPro" id="IPR013320">
    <property type="entry name" value="ConA-like_dom_sf"/>
</dbReference>
<protein>
    <submittedName>
        <fullName evidence="2">Concanavalin A-like lectin/glucanases superfamily protein</fullName>
    </submittedName>
</protein>
<name>A0A1H7TAV7_HALLR</name>
<sequence length="366" mass="41158">MTKKWTRRGALAFLASGAGMLAVDTAGFTTINADRASTLRTEADSNALLGVGDTHVEGSDGDSVTLTTLTNRFDVPLTWFHVDVPLGAPIRDVETPRQLAPGEEGDIEATLSCSREETTSVELTISAGGNDQEVELTRDFTVVCDDPQVARWTFSEPKNTSTLDDEWGSHTARRSRSTWPQTWPRNAVPKNRTLRFNGNRDVVTVRDDDELDLTSDFTLSIWVRYWENPSHDLARLFSKWNSVGDESYQFFIAERPFSDRDHEIVIETTERYELTGISVREGHWQLLTWTHSDERDHVYVDEACYDVPSVPDAQPSGQPLRIGNGLDHGGNLDYGFTGLLDDARIYSRELKPEEVRNLYYHGNIDG</sequence>
<evidence type="ECO:0000313" key="3">
    <source>
        <dbReference type="Proteomes" id="UP000183894"/>
    </source>
</evidence>
<dbReference type="Pfam" id="PF13385">
    <property type="entry name" value="Laminin_G_3"/>
    <property type="match status" value="1"/>
</dbReference>
<dbReference type="EMBL" id="FOAD01000008">
    <property type="protein sequence ID" value="SEL81426.1"/>
    <property type="molecule type" value="Genomic_DNA"/>
</dbReference>
<dbReference type="GO" id="GO:0030246">
    <property type="term" value="F:carbohydrate binding"/>
    <property type="evidence" value="ECO:0007669"/>
    <property type="project" value="UniProtKB-KW"/>
</dbReference>
<dbReference type="Gene3D" id="2.60.120.200">
    <property type="match status" value="1"/>
</dbReference>
<gene>
    <name evidence="2" type="ORF">SAMN04488691_108126</name>
</gene>
<evidence type="ECO:0000256" key="1">
    <source>
        <dbReference type="SAM" id="MobiDB-lite"/>
    </source>
</evidence>
<evidence type="ECO:0000313" key="2">
    <source>
        <dbReference type="EMBL" id="SEL81426.1"/>
    </source>
</evidence>
<dbReference type="OrthoDB" id="288046at2157"/>